<dbReference type="AlphaFoldDB" id="A0A2W1JLM0"/>
<evidence type="ECO:0000313" key="2">
    <source>
        <dbReference type="Proteomes" id="UP000248857"/>
    </source>
</evidence>
<evidence type="ECO:0000313" key="1">
    <source>
        <dbReference type="EMBL" id="PZD70171.1"/>
    </source>
</evidence>
<dbReference type="EMBL" id="PQWO01000054">
    <property type="protein sequence ID" value="PZD70171.1"/>
    <property type="molecule type" value="Genomic_DNA"/>
</dbReference>
<organism evidence="1 2">
    <name type="scientific">Acaryochloris thomasi RCC1774</name>
    <dbReference type="NCBI Taxonomy" id="1764569"/>
    <lineage>
        <taxon>Bacteria</taxon>
        <taxon>Bacillati</taxon>
        <taxon>Cyanobacteriota</taxon>
        <taxon>Cyanophyceae</taxon>
        <taxon>Acaryochloridales</taxon>
        <taxon>Acaryochloridaceae</taxon>
        <taxon>Acaryochloris</taxon>
        <taxon>Acaryochloris thomasi</taxon>
    </lineage>
</organism>
<protein>
    <recommendedName>
        <fullName evidence="3">Phosphoadenosine phosphosulphate reductase domain-containing protein</fullName>
    </recommendedName>
</protein>
<accession>A0A2W1JLM0</accession>
<keyword evidence="2" id="KW-1185">Reference proteome</keyword>
<reference evidence="1 2" key="1">
    <citation type="journal article" date="2018" name="Sci. Rep.">
        <title>A novel species of the marine cyanobacterium Acaryochloris with a unique pigment content and lifestyle.</title>
        <authorList>
            <person name="Partensky F."/>
            <person name="Six C."/>
            <person name="Ratin M."/>
            <person name="Garczarek L."/>
            <person name="Vaulot D."/>
            <person name="Probert I."/>
            <person name="Calteau A."/>
            <person name="Gourvil P."/>
            <person name="Marie D."/>
            <person name="Grebert T."/>
            <person name="Bouchier C."/>
            <person name="Le Panse S."/>
            <person name="Gachenot M."/>
            <person name="Rodriguez F."/>
            <person name="Garrido J.L."/>
        </authorList>
    </citation>
    <scope>NUCLEOTIDE SEQUENCE [LARGE SCALE GENOMIC DNA]</scope>
    <source>
        <strain evidence="1 2">RCC1774</strain>
    </source>
</reference>
<gene>
    <name evidence="1" type="ORF">C1752_17186</name>
</gene>
<evidence type="ECO:0008006" key="3">
    <source>
        <dbReference type="Google" id="ProtNLM"/>
    </source>
</evidence>
<proteinExistence type="predicted"/>
<dbReference type="SUPFAM" id="SSF52402">
    <property type="entry name" value="Adenine nucleotide alpha hydrolases-like"/>
    <property type="match status" value="1"/>
</dbReference>
<dbReference type="RefSeq" id="WP_110989268.1">
    <property type="nucleotide sequence ID" value="NZ_CAWNWM010000054.1"/>
</dbReference>
<dbReference type="OrthoDB" id="4189732at2"/>
<name>A0A2W1JLM0_9CYAN</name>
<dbReference type="Proteomes" id="UP000248857">
    <property type="component" value="Unassembled WGS sequence"/>
</dbReference>
<sequence length="171" mass="19076">MNTQLSLPFCQPAQPPPLSKYDRTIIAFSGGKDSLACVLWTTFHANKENNMVFDNAFTDQMMYGQHAVRVPAWLYTQPGKEEVIFVGATKDLRASHGNQRTHQFMLGEIILRPHFAVASDNFRGHGATALLTANHMDFLLADDMEVICDPMGKLGTLCDRYSKQIQAITGQ</sequence>
<comment type="caution">
    <text evidence="1">The sequence shown here is derived from an EMBL/GenBank/DDBJ whole genome shotgun (WGS) entry which is preliminary data.</text>
</comment>